<dbReference type="Proteomes" id="UP001228113">
    <property type="component" value="Chromosome"/>
</dbReference>
<dbReference type="AlphaFoldDB" id="A0AA48KH83"/>
<evidence type="ECO:0000259" key="2">
    <source>
        <dbReference type="Pfam" id="PF12697"/>
    </source>
</evidence>
<dbReference type="InterPro" id="IPR029058">
    <property type="entry name" value="AB_hydrolase_fold"/>
</dbReference>
<accession>A0AA48KH83</accession>
<sequence length="280" mass="30711">MPPHEPDTPLAQVQRRHRLTVLGAGGPPMLFCHGFGTDQSLWRLLAPRFGNTHQVVLMDHVGTGGSDTSAYRKERYASLDGYVEDVLEVCRVLDLRNLVYVGHSVSAMIGLRAALAEPERFACLAMVGASPRYLEDADYHGGFTASDVEELLEAFDLNREVWASHLAVTAAAAPEQPWIVQEIEAQFLHAVPAILRQFARVTFSVDDRPLLGRCPVPVLLLQSREDPIVPEAVSHYLAAGLPEAHLVFLDTAGHFAQLSAPDEVERHLRAFLANGRGARG</sequence>
<proteinExistence type="inferred from homology"/>
<keyword evidence="4" id="KW-1185">Reference proteome</keyword>
<dbReference type="InterPro" id="IPR000073">
    <property type="entry name" value="AB_hydrolase_1"/>
</dbReference>
<dbReference type="EMBL" id="AP027081">
    <property type="protein sequence ID" value="BDU78128.1"/>
    <property type="molecule type" value="Genomic_DNA"/>
</dbReference>
<dbReference type="GO" id="GO:0016787">
    <property type="term" value="F:hydrolase activity"/>
    <property type="evidence" value="ECO:0007669"/>
    <property type="project" value="UniProtKB-KW"/>
</dbReference>
<dbReference type="PRINTS" id="PR00111">
    <property type="entry name" value="ABHYDROLASE"/>
</dbReference>
<organism evidence="3 4">
    <name type="scientific">Mesoterricola sediminis</name>
    <dbReference type="NCBI Taxonomy" id="2927980"/>
    <lineage>
        <taxon>Bacteria</taxon>
        <taxon>Pseudomonadati</taxon>
        <taxon>Acidobacteriota</taxon>
        <taxon>Holophagae</taxon>
        <taxon>Holophagales</taxon>
        <taxon>Holophagaceae</taxon>
        <taxon>Mesoterricola</taxon>
    </lineage>
</organism>
<dbReference type="KEGG" id="msea:METESE_30860"/>
<evidence type="ECO:0000313" key="4">
    <source>
        <dbReference type="Proteomes" id="UP001228113"/>
    </source>
</evidence>
<dbReference type="PANTHER" id="PTHR43039">
    <property type="entry name" value="ESTERASE-RELATED"/>
    <property type="match status" value="1"/>
</dbReference>
<dbReference type="RefSeq" id="WP_316410572.1">
    <property type="nucleotide sequence ID" value="NZ_AP027081.1"/>
</dbReference>
<name>A0AA48KH83_9BACT</name>
<keyword evidence="3" id="KW-0378">Hydrolase</keyword>
<evidence type="ECO:0000256" key="1">
    <source>
        <dbReference type="ARBA" id="ARBA00008645"/>
    </source>
</evidence>
<dbReference type="SUPFAM" id="SSF53474">
    <property type="entry name" value="alpha/beta-Hydrolases"/>
    <property type="match status" value="1"/>
</dbReference>
<feature type="domain" description="AB hydrolase-1" evidence="2">
    <location>
        <begin position="30"/>
        <end position="265"/>
    </location>
</feature>
<reference evidence="3" key="1">
    <citation type="journal article" date="2023" name="Int. J. Syst. Evol. Microbiol.">
        <title>Mesoterricola silvestris gen. nov., sp. nov., Mesoterricola sediminis sp. nov., Geothrix oryzae sp. nov., Geothrix edaphica sp. nov., Geothrix rubra sp. nov., and Geothrix limicola sp. nov., six novel members of Acidobacteriota isolated from soils.</title>
        <authorList>
            <person name="Itoh H."/>
            <person name="Sugisawa Y."/>
            <person name="Mise K."/>
            <person name="Xu Z."/>
            <person name="Kuniyasu M."/>
            <person name="Ushijima N."/>
            <person name="Kawano K."/>
            <person name="Kobayashi E."/>
            <person name="Shiratori Y."/>
            <person name="Masuda Y."/>
            <person name="Senoo K."/>
        </authorList>
    </citation>
    <scope>NUCLEOTIDE SEQUENCE</scope>
    <source>
        <strain evidence="3">W786</strain>
    </source>
</reference>
<dbReference type="Pfam" id="PF12697">
    <property type="entry name" value="Abhydrolase_6"/>
    <property type="match status" value="1"/>
</dbReference>
<dbReference type="Gene3D" id="3.40.50.1820">
    <property type="entry name" value="alpha/beta hydrolase"/>
    <property type="match status" value="1"/>
</dbReference>
<gene>
    <name evidence="3" type="ORF">METESE_30860</name>
</gene>
<protein>
    <submittedName>
        <fullName evidence="3">Hydrolase</fullName>
    </submittedName>
</protein>
<evidence type="ECO:0000313" key="3">
    <source>
        <dbReference type="EMBL" id="BDU78128.1"/>
    </source>
</evidence>
<comment type="similarity">
    <text evidence="1">Belongs to the AB hydrolase superfamily.</text>
</comment>